<dbReference type="InterPro" id="IPR021109">
    <property type="entry name" value="Peptidase_aspartic_dom_sf"/>
</dbReference>
<dbReference type="Gene3D" id="2.40.70.10">
    <property type="entry name" value="Acid Proteases"/>
    <property type="match status" value="1"/>
</dbReference>
<sequence length="171" mass="19024">MSHPEGDTSGDVVAGISSLYDTCARTLFDTRVSHSFILCSFACDHGFASSPLSASLRIQIPGVDLEADRCIMSCPILLGNWAFLVNLVLLPLKEFDVVLGMDWLPKHHISIDCERRLVTFALPGEEKFVYRACKSFIFSMSISSARARRLMISGCTAYLASWTSSTERHRR</sequence>
<dbReference type="CDD" id="cd00303">
    <property type="entry name" value="retropepsin_like"/>
    <property type="match status" value="1"/>
</dbReference>
<accession>A0A6V7PLY5</accession>
<gene>
    <name evidence="1" type="ORF">CB5_LOCUS14864</name>
</gene>
<dbReference type="AlphaFoldDB" id="A0A6V7PLY5"/>
<proteinExistence type="predicted"/>
<protein>
    <submittedName>
        <fullName evidence="1">Uncharacterized protein</fullName>
    </submittedName>
</protein>
<name>A0A6V7PLY5_ANACO</name>
<reference evidence="1" key="1">
    <citation type="submission" date="2020-07" db="EMBL/GenBank/DDBJ databases">
        <authorList>
            <person name="Lin J."/>
        </authorList>
    </citation>
    <scope>NUCLEOTIDE SEQUENCE</scope>
</reference>
<dbReference type="Pfam" id="PF08284">
    <property type="entry name" value="RVP_2"/>
    <property type="match status" value="1"/>
</dbReference>
<dbReference type="EMBL" id="LR862149">
    <property type="protein sequence ID" value="CAD1831653.1"/>
    <property type="molecule type" value="Genomic_DNA"/>
</dbReference>
<evidence type="ECO:0000313" key="1">
    <source>
        <dbReference type="EMBL" id="CAD1831653.1"/>
    </source>
</evidence>
<organism evidence="1">
    <name type="scientific">Ananas comosus var. bracteatus</name>
    <name type="common">red pineapple</name>
    <dbReference type="NCBI Taxonomy" id="296719"/>
    <lineage>
        <taxon>Eukaryota</taxon>
        <taxon>Viridiplantae</taxon>
        <taxon>Streptophyta</taxon>
        <taxon>Embryophyta</taxon>
        <taxon>Tracheophyta</taxon>
        <taxon>Spermatophyta</taxon>
        <taxon>Magnoliopsida</taxon>
        <taxon>Liliopsida</taxon>
        <taxon>Poales</taxon>
        <taxon>Bromeliaceae</taxon>
        <taxon>Bromelioideae</taxon>
        <taxon>Ananas</taxon>
    </lineage>
</organism>